<sequence length="112" mass="12417">MEEESTRIGDLPERVLAQVISSTCPRDAVWERFLRPPDYDDDILYVSGSGRHAPTTPLSKEAFRRRLSVNGGSTAGSGGGGKCVTPSARKLSLPWDDDGESRWRWTSHPYIP</sequence>
<evidence type="ECO:0000256" key="1">
    <source>
        <dbReference type="SAM" id="MobiDB-lite"/>
    </source>
</evidence>
<evidence type="ECO:0008006" key="5">
    <source>
        <dbReference type="Google" id="ProtNLM"/>
    </source>
</evidence>
<evidence type="ECO:0000313" key="4">
    <source>
        <dbReference type="Proteomes" id="UP000008810"/>
    </source>
</evidence>
<dbReference type="KEGG" id="bdi:104584028"/>
<accession>A0A0Q3Q0B7</accession>
<reference evidence="2" key="2">
    <citation type="submission" date="2017-06" db="EMBL/GenBank/DDBJ databases">
        <title>WGS assembly of Brachypodium distachyon.</title>
        <authorList>
            <consortium name="The International Brachypodium Initiative"/>
            <person name="Lucas S."/>
            <person name="Harmon-Smith M."/>
            <person name="Lail K."/>
            <person name="Tice H."/>
            <person name="Grimwood J."/>
            <person name="Bruce D."/>
            <person name="Barry K."/>
            <person name="Shu S."/>
            <person name="Lindquist E."/>
            <person name="Wang M."/>
            <person name="Pitluck S."/>
            <person name="Vogel J.P."/>
            <person name="Garvin D.F."/>
            <person name="Mockler T.C."/>
            <person name="Schmutz J."/>
            <person name="Rokhsar D."/>
            <person name="Bevan M.W."/>
        </authorList>
    </citation>
    <scope>NUCLEOTIDE SEQUENCE</scope>
    <source>
        <strain evidence="2">Bd21</strain>
    </source>
</reference>
<reference evidence="2 3" key="1">
    <citation type="journal article" date="2010" name="Nature">
        <title>Genome sequencing and analysis of the model grass Brachypodium distachyon.</title>
        <authorList>
            <consortium name="International Brachypodium Initiative"/>
        </authorList>
    </citation>
    <scope>NUCLEOTIDE SEQUENCE [LARGE SCALE GENOMIC DNA]</scope>
    <source>
        <strain evidence="2">Bd21</strain>
        <strain evidence="3">cv. Bd21</strain>
    </source>
</reference>
<reference evidence="3" key="3">
    <citation type="submission" date="2018-08" db="UniProtKB">
        <authorList>
            <consortium name="EnsemblPlants"/>
        </authorList>
    </citation>
    <scope>IDENTIFICATION</scope>
    <source>
        <strain evidence="3">cv. Bd21</strain>
    </source>
</reference>
<organism evidence="2">
    <name type="scientific">Brachypodium distachyon</name>
    <name type="common">Purple false brome</name>
    <name type="synonym">Trachynia distachya</name>
    <dbReference type="NCBI Taxonomy" id="15368"/>
    <lineage>
        <taxon>Eukaryota</taxon>
        <taxon>Viridiplantae</taxon>
        <taxon>Streptophyta</taxon>
        <taxon>Embryophyta</taxon>
        <taxon>Tracheophyta</taxon>
        <taxon>Spermatophyta</taxon>
        <taxon>Magnoliopsida</taxon>
        <taxon>Liliopsida</taxon>
        <taxon>Poales</taxon>
        <taxon>Poaceae</taxon>
        <taxon>BOP clade</taxon>
        <taxon>Pooideae</taxon>
        <taxon>Stipodae</taxon>
        <taxon>Brachypodieae</taxon>
        <taxon>Brachypodium</taxon>
    </lineage>
</organism>
<gene>
    <name evidence="3" type="primary">LOC104584028</name>
    <name evidence="2" type="ORF">BRADI_3g15145v3</name>
</gene>
<dbReference type="Proteomes" id="UP000008810">
    <property type="component" value="Chromosome 3"/>
</dbReference>
<feature type="region of interest" description="Disordered" evidence="1">
    <location>
        <begin position="69"/>
        <end position="88"/>
    </location>
</feature>
<keyword evidence="4" id="KW-1185">Reference proteome</keyword>
<feature type="compositionally biased region" description="Gly residues" evidence="1">
    <location>
        <begin position="73"/>
        <end position="82"/>
    </location>
</feature>
<dbReference type="EnsemblPlants" id="KQJ95089">
    <property type="protein sequence ID" value="KQJ95089"/>
    <property type="gene ID" value="BRADI_3g15145v3"/>
</dbReference>
<dbReference type="Gramene" id="KQJ95089">
    <property type="protein sequence ID" value="KQJ95089"/>
    <property type="gene ID" value="BRADI_3g15145v3"/>
</dbReference>
<name>A0A0Q3Q0B7_BRADI</name>
<protein>
    <recommendedName>
        <fullName evidence="5">F-box domain-containing protein</fullName>
    </recommendedName>
</protein>
<evidence type="ECO:0000313" key="3">
    <source>
        <dbReference type="EnsemblPlants" id="KQJ95089"/>
    </source>
</evidence>
<proteinExistence type="predicted"/>
<evidence type="ECO:0000313" key="2">
    <source>
        <dbReference type="EMBL" id="KQJ95089.1"/>
    </source>
</evidence>
<dbReference type="GeneID" id="104584028"/>
<dbReference type="AlphaFoldDB" id="A0A0Q3Q0B7"/>
<dbReference type="RefSeq" id="XP_010236426.1">
    <property type="nucleotide sequence ID" value="XM_010238124.1"/>
</dbReference>
<dbReference type="EMBL" id="CM000882">
    <property type="protein sequence ID" value="KQJ95089.1"/>
    <property type="molecule type" value="Genomic_DNA"/>
</dbReference>